<evidence type="ECO:0000256" key="1">
    <source>
        <dbReference type="SAM" id="MobiDB-lite"/>
    </source>
</evidence>
<dbReference type="InterPro" id="IPR029063">
    <property type="entry name" value="SAM-dependent_MTases_sf"/>
</dbReference>
<sequence>MTSGEANRVYFDTISDTYDSKPFFHVVNQKVTDDLRTRLHWLGIPFLEKGTTSEDHSVRHLDYACGTGLMSRVRHPFHLVSPHSALAHHMQILAPYVTETRAIDVSPNMVTTYNARAHAAGFSIDVMNAVVGDLLDAENPSPTGAEWDGFDVATAGFAFHHFNDVVLAARRLKERLRPGGVVVISDFLEGGDLKADEEGNPVEGSEGTWAVHHHHGDGHRHGYGHEHGHEHEHGHGHVHGHEEGQHRHHNVMDAGNHGEFPHNKMKASIRVEGASFTVDGVKRFFTEAGLIDVDVVTMQERVYMEFAGQKLWRTVLFARGRRPAEAKSEL</sequence>
<name>A0AAN6RJ14_9PLEO</name>
<feature type="domain" description="Methyltransferase type 12" evidence="2">
    <location>
        <begin position="97"/>
        <end position="182"/>
    </location>
</feature>
<feature type="region of interest" description="Disordered" evidence="1">
    <location>
        <begin position="194"/>
        <end position="261"/>
    </location>
</feature>
<comment type="caution">
    <text evidence="3">The sequence shown here is derived from an EMBL/GenBank/DDBJ whole genome shotgun (WGS) entry which is preliminary data.</text>
</comment>
<protein>
    <recommendedName>
        <fullName evidence="2">Methyltransferase type 12 domain-containing protein</fullName>
    </recommendedName>
</protein>
<accession>A0AAN6RJ14</accession>
<dbReference type="EMBL" id="WVTA01000003">
    <property type="protein sequence ID" value="KAK3215105.1"/>
    <property type="molecule type" value="Genomic_DNA"/>
</dbReference>
<reference evidence="3 4" key="1">
    <citation type="submission" date="2021-02" db="EMBL/GenBank/DDBJ databases">
        <title>Genome assembly of Pseudopithomyces chartarum.</title>
        <authorList>
            <person name="Jauregui R."/>
            <person name="Singh J."/>
            <person name="Voisey C."/>
        </authorList>
    </citation>
    <scope>NUCLEOTIDE SEQUENCE [LARGE SCALE GENOMIC DNA]</scope>
    <source>
        <strain evidence="3 4">AGR01</strain>
    </source>
</reference>
<evidence type="ECO:0000259" key="2">
    <source>
        <dbReference type="Pfam" id="PF08242"/>
    </source>
</evidence>
<dbReference type="Proteomes" id="UP001280581">
    <property type="component" value="Unassembled WGS sequence"/>
</dbReference>
<dbReference type="AlphaFoldDB" id="A0AAN6RJ14"/>
<evidence type="ECO:0000313" key="4">
    <source>
        <dbReference type="Proteomes" id="UP001280581"/>
    </source>
</evidence>
<feature type="compositionally biased region" description="Basic and acidic residues" evidence="1">
    <location>
        <begin position="219"/>
        <end position="245"/>
    </location>
</feature>
<dbReference type="Pfam" id="PF08242">
    <property type="entry name" value="Methyltransf_12"/>
    <property type="match status" value="1"/>
</dbReference>
<dbReference type="CDD" id="cd02440">
    <property type="entry name" value="AdoMet_MTases"/>
    <property type="match status" value="1"/>
</dbReference>
<dbReference type="InterPro" id="IPR013217">
    <property type="entry name" value="Methyltransf_12"/>
</dbReference>
<dbReference type="PANTHER" id="PTHR43591:SF108">
    <property type="entry name" value="S-ADENOSYL-L-METHIONINE-DEPENDENT METHYLTRANSFERASE"/>
    <property type="match status" value="1"/>
</dbReference>
<dbReference type="Gene3D" id="3.40.50.150">
    <property type="entry name" value="Vaccinia Virus protein VP39"/>
    <property type="match status" value="1"/>
</dbReference>
<proteinExistence type="predicted"/>
<keyword evidence="4" id="KW-1185">Reference proteome</keyword>
<organism evidence="3 4">
    <name type="scientific">Pseudopithomyces chartarum</name>
    <dbReference type="NCBI Taxonomy" id="1892770"/>
    <lineage>
        <taxon>Eukaryota</taxon>
        <taxon>Fungi</taxon>
        <taxon>Dikarya</taxon>
        <taxon>Ascomycota</taxon>
        <taxon>Pezizomycotina</taxon>
        <taxon>Dothideomycetes</taxon>
        <taxon>Pleosporomycetidae</taxon>
        <taxon>Pleosporales</taxon>
        <taxon>Massarineae</taxon>
        <taxon>Didymosphaeriaceae</taxon>
        <taxon>Pseudopithomyces</taxon>
    </lineage>
</organism>
<gene>
    <name evidence="3" type="ORF">GRF29_19g2235153</name>
</gene>
<evidence type="ECO:0000313" key="3">
    <source>
        <dbReference type="EMBL" id="KAK3215105.1"/>
    </source>
</evidence>
<dbReference type="PANTHER" id="PTHR43591">
    <property type="entry name" value="METHYLTRANSFERASE"/>
    <property type="match status" value="1"/>
</dbReference>
<dbReference type="SUPFAM" id="SSF53335">
    <property type="entry name" value="S-adenosyl-L-methionine-dependent methyltransferases"/>
    <property type="match status" value="1"/>
</dbReference>